<feature type="transmembrane region" description="Helical" evidence="6">
    <location>
        <begin position="70"/>
        <end position="92"/>
    </location>
</feature>
<evidence type="ECO:0000313" key="8">
    <source>
        <dbReference type="Proteomes" id="UP000009881"/>
    </source>
</evidence>
<dbReference type="OrthoDB" id="7916717at2"/>
<dbReference type="GO" id="GO:0005886">
    <property type="term" value="C:plasma membrane"/>
    <property type="evidence" value="ECO:0007669"/>
    <property type="project" value="UniProtKB-SubCell"/>
</dbReference>
<name>K9H403_9PROT</name>
<organism evidence="7 8">
    <name type="scientific">Caenispirillum salinarum AK4</name>
    <dbReference type="NCBI Taxonomy" id="1238182"/>
    <lineage>
        <taxon>Bacteria</taxon>
        <taxon>Pseudomonadati</taxon>
        <taxon>Pseudomonadota</taxon>
        <taxon>Alphaproteobacteria</taxon>
        <taxon>Rhodospirillales</taxon>
        <taxon>Novispirillaceae</taxon>
        <taxon>Caenispirillum</taxon>
    </lineage>
</organism>
<feature type="transmembrane region" description="Helical" evidence="6">
    <location>
        <begin position="38"/>
        <end position="58"/>
    </location>
</feature>
<comment type="caution">
    <text evidence="7">The sequence shown here is derived from an EMBL/GenBank/DDBJ whole genome shotgun (WGS) entry which is preliminary data.</text>
</comment>
<gene>
    <name evidence="7" type="ORF">C882_3540</name>
</gene>
<dbReference type="STRING" id="1238182.C882_3540"/>
<dbReference type="EMBL" id="ANHY01000005">
    <property type="protein sequence ID" value="EKV31789.1"/>
    <property type="molecule type" value="Genomic_DNA"/>
</dbReference>
<keyword evidence="4 6" id="KW-1133">Transmembrane helix</keyword>
<reference evidence="7 8" key="1">
    <citation type="journal article" date="2013" name="Genome Announc.">
        <title>Draft Genome Sequence of an Alphaproteobacterium, Caenispirillum salinarum AK4(T), Isolated from a Solar Saltern.</title>
        <authorList>
            <person name="Khatri I."/>
            <person name="Singh A."/>
            <person name="Korpole S."/>
            <person name="Pinnaka A.K."/>
            <person name="Subramanian S."/>
        </authorList>
    </citation>
    <scope>NUCLEOTIDE SEQUENCE [LARGE SCALE GENOMIC DNA]</scope>
    <source>
        <strain evidence="7 8">AK4</strain>
    </source>
</reference>
<evidence type="ECO:0000256" key="1">
    <source>
        <dbReference type="ARBA" id="ARBA00004651"/>
    </source>
</evidence>
<proteinExistence type="predicted"/>
<protein>
    <recommendedName>
        <fullName evidence="9">Caa(3)-type oxidase, subunit IV</fullName>
    </recommendedName>
</protein>
<evidence type="ECO:0000313" key="7">
    <source>
        <dbReference type="EMBL" id="EKV31789.1"/>
    </source>
</evidence>
<dbReference type="Proteomes" id="UP000009881">
    <property type="component" value="Unassembled WGS sequence"/>
</dbReference>
<evidence type="ECO:0000256" key="2">
    <source>
        <dbReference type="ARBA" id="ARBA00022475"/>
    </source>
</evidence>
<keyword evidence="5 6" id="KW-0472">Membrane</keyword>
<evidence type="ECO:0000256" key="3">
    <source>
        <dbReference type="ARBA" id="ARBA00022692"/>
    </source>
</evidence>
<evidence type="ECO:0000256" key="6">
    <source>
        <dbReference type="SAM" id="Phobius"/>
    </source>
</evidence>
<dbReference type="RefSeq" id="WP_009539658.1">
    <property type="nucleotide sequence ID" value="NZ_ANHY01000005.1"/>
</dbReference>
<evidence type="ECO:0000256" key="5">
    <source>
        <dbReference type="ARBA" id="ARBA00023136"/>
    </source>
</evidence>
<accession>K9H403</accession>
<evidence type="ECO:0008006" key="9">
    <source>
        <dbReference type="Google" id="ProtNLM"/>
    </source>
</evidence>
<keyword evidence="8" id="KW-1185">Reference proteome</keyword>
<dbReference type="InterPro" id="IPR005171">
    <property type="entry name" value="Cyt_c_oxidase_su4_prok"/>
</dbReference>
<dbReference type="InterPro" id="IPR011743">
    <property type="entry name" value="Caa3_sub_IV"/>
</dbReference>
<keyword evidence="3 6" id="KW-0812">Transmembrane</keyword>
<evidence type="ECO:0000256" key="4">
    <source>
        <dbReference type="ARBA" id="ARBA00022989"/>
    </source>
</evidence>
<sequence length="95" mass="10280">MAPDLKHHIKTCVLTWAGLSAFLAATYGAAMLPLSPTLSVVSNLGFAALKTGLIAWIFMHLNESQPLTRISGLAALLFLALMFYLTMVDVLFRGN</sequence>
<dbReference type="AlphaFoldDB" id="K9H403"/>
<dbReference type="NCBIfam" id="TIGR02229">
    <property type="entry name" value="caa3_sub_IV"/>
    <property type="match status" value="1"/>
</dbReference>
<comment type="subcellular location">
    <subcellularLocation>
        <location evidence="1">Cell membrane</location>
        <topology evidence="1">Multi-pass membrane protein</topology>
    </subcellularLocation>
</comment>
<dbReference type="Pfam" id="PF03626">
    <property type="entry name" value="COX4_pro"/>
    <property type="match status" value="1"/>
</dbReference>
<keyword evidence="2" id="KW-1003">Cell membrane</keyword>